<gene>
    <name evidence="1" type="ORF">V6984_19895</name>
</gene>
<organism evidence="1 2">
    <name type="scientific">Kineothrix sedimenti</name>
    <dbReference type="NCBI Taxonomy" id="3123317"/>
    <lineage>
        <taxon>Bacteria</taxon>
        <taxon>Bacillati</taxon>
        <taxon>Bacillota</taxon>
        <taxon>Clostridia</taxon>
        <taxon>Lachnospirales</taxon>
        <taxon>Lachnospiraceae</taxon>
        <taxon>Kineothrix</taxon>
    </lineage>
</organism>
<sequence length="75" mass="8683">MNRLDYVNLLKEIDDEIGAPKGTFQSMFGAKTKEELEEIRYIAAIALVAADRFYSNLTKTEFEMREKDERGTRTC</sequence>
<dbReference type="RefSeq" id="WP_342757341.1">
    <property type="nucleotide sequence ID" value="NZ_CP146256.1"/>
</dbReference>
<protein>
    <submittedName>
        <fullName evidence="1">Uncharacterized protein</fullName>
    </submittedName>
</protein>
<accession>A0ABZ3EWJ5</accession>
<evidence type="ECO:0000313" key="2">
    <source>
        <dbReference type="Proteomes" id="UP001451571"/>
    </source>
</evidence>
<name>A0ABZ3EWJ5_9FIRM</name>
<reference evidence="1 2" key="1">
    <citation type="submission" date="2024-02" db="EMBL/GenBank/DDBJ databases">
        <title>Bacterial strain from lacustrine sediment.</title>
        <authorList>
            <person name="Petit C."/>
            <person name="Fadhlaoui K."/>
        </authorList>
    </citation>
    <scope>NUCLEOTIDE SEQUENCE [LARGE SCALE GENOMIC DNA]</scope>
    <source>
        <strain evidence="1 2">IPX-CK</strain>
    </source>
</reference>
<proteinExistence type="predicted"/>
<evidence type="ECO:0000313" key="1">
    <source>
        <dbReference type="EMBL" id="XAH73738.1"/>
    </source>
</evidence>
<keyword evidence="2" id="KW-1185">Reference proteome</keyword>
<dbReference type="EMBL" id="CP146256">
    <property type="protein sequence ID" value="XAH73738.1"/>
    <property type="molecule type" value="Genomic_DNA"/>
</dbReference>
<dbReference type="Proteomes" id="UP001451571">
    <property type="component" value="Chromosome"/>
</dbReference>